<dbReference type="RefSeq" id="WP_122896544.1">
    <property type="nucleotide sequence ID" value="NZ_RHIB01000001.1"/>
</dbReference>
<evidence type="ECO:0000313" key="1">
    <source>
        <dbReference type="EMBL" id="RNA69022.1"/>
    </source>
</evidence>
<dbReference type="Proteomes" id="UP000278746">
    <property type="component" value="Unassembled WGS sequence"/>
</dbReference>
<dbReference type="OrthoDB" id="9793552at2"/>
<dbReference type="InterPro" id="IPR023393">
    <property type="entry name" value="START-like_dom_sf"/>
</dbReference>
<comment type="caution">
    <text evidence="1">The sequence shown here is derived from an EMBL/GenBank/DDBJ whole genome shotgun (WGS) entry which is preliminary data.</text>
</comment>
<organism evidence="1 2">
    <name type="scientific">Alteribacter keqinensis</name>
    <dbReference type="NCBI Taxonomy" id="2483800"/>
    <lineage>
        <taxon>Bacteria</taxon>
        <taxon>Bacillati</taxon>
        <taxon>Bacillota</taxon>
        <taxon>Bacilli</taxon>
        <taxon>Bacillales</taxon>
        <taxon>Bacillaceae</taxon>
        <taxon>Alteribacter</taxon>
    </lineage>
</organism>
<evidence type="ECO:0008006" key="3">
    <source>
        <dbReference type="Google" id="ProtNLM"/>
    </source>
</evidence>
<keyword evidence="2" id="KW-1185">Reference proteome</keyword>
<gene>
    <name evidence="1" type="ORF">EBO34_03440</name>
</gene>
<dbReference type="AlphaFoldDB" id="A0A3M7TVL1"/>
<dbReference type="Gene3D" id="3.30.530.20">
    <property type="match status" value="1"/>
</dbReference>
<proteinExistence type="predicted"/>
<sequence length="143" mass="16609">MFKGKFCFETTIDKPLNEVWAFFSKNTNLAEITGFPKVKVTGDQEVSKGARVNLELNFVVLTLTWKARIIDEKEGAFFTDVAEKAPFPFRIWTHTHRFVSEGSKTKMVDEVEFSSWIPAPIIKLMLYGMFFDRKKQIKKHEPL</sequence>
<accession>A0A3M7TVL1</accession>
<dbReference type="EMBL" id="RHIB01000001">
    <property type="protein sequence ID" value="RNA69022.1"/>
    <property type="molecule type" value="Genomic_DNA"/>
</dbReference>
<reference evidence="1 2" key="1">
    <citation type="submission" date="2018-10" db="EMBL/GenBank/DDBJ databases">
        <title>Bacillus Keqinensis sp. nov., a moderately halophilic bacterium isolated from a saline-alkaline lake.</title>
        <authorList>
            <person name="Wang H."/>
        </authorList>
    </citation>
    <scope>NUCLEOTIDE SEQUENCE [LARGE SCALE GENOMIC DNA]</scope>
    <source>
        <strain evidence="1 2">KQ-3</strain>
    </source>
</reference>
<protein>
    <recommendedName>
        <fullName evidence="3">Cyclase</fullName>
    </recommendedName>
</protein>
<dbReference type="SUPFAM" id="SSF55961">
    <property type="entry name" value="Bet v1-like"/>
    <property type="match status" value="1"/>
</dbReference>
<evidence type="ECO:0000313" key="2">
    <source>
        <dbReference type="Proteomes" id="UP000278746"/>
    </source>
</evidence>
<name>A0A3M7TVL1_9BACI</name>